<organism evidence="2 3">
    <name type="scientific">Brenthis ino</name>
    <name type="common">lesser marbled fritillary</name>
    <dbReference type="NCBI Taxonomy" id="405034"/>
    <lineage>
        <taxon>Eukaryota</taxon>
        <taxon>Metazoa</taxon>
        <taxon>Ecdysozoa</taxon>
        <taxon>Arthropoda</taxon>
        <taxon>Hexapoda</taxon>
        <taxon>Insecta</taxon>
        <taxon>Pterygota</taxon>
        <taxon>Neoptera</taxon>
        <taxon>Endopterygota</taxon>
        <taxon>Lepidoptera</taxon>
        <taxon>Glossata</taxon>
        <taxon>Ditrysia</taxon>
        <taxon>Papilionoidea</taxon>
        <taxon>Nymphalidae</taxon>
        <taxon>Heliconiinae</taxon>
        <taxon>Argynnini</taxon>
        <taxon>Brenthis</taxon>
    </lineage>
</organism>
<feature type="non-terminal residue" evidence="2">
    <location>
        <position position="92"/>
    </location>
</feature>
<dbReference type="Proteomes" id="UP000838878">
    <property type="component" value="Chromosome 13"/>
</dbReference>
<name>A0A8J9V1Q1_9NEOP</name>
<protein>
    <submittedName>
        <fullName evidence="2">Uncharacterized protein</fullName>
    </submittedName>
</protein>
<feature type="region of interest" description="Disordered" evidence="1">
    <location>
        <begin position="24"/>
        <end position="54"/>
    </location>
</feature>
<sequence length="92" mass="10646">MDGRTPKKRWIDCVSRDIKEDDRRMMSIGKSEREKLTAPTTNNLGNGQGDDDDNYNRTSIKNVNVCMFVCYAETAKSIWMIFSAQIEDYNLE</sequence>
<evidence type="ECO:0000313" key="2">
    <source>
        <dbReference type="EMBL" id="CAH0718400.1"/>
    </source>
</evidence>
<dbReference type="EMBL" id="OV170233">
    <property type="protein sequence ID" value="CAH0718400.1"/>
    <property type="molecule type" value="Genomic_DNA"/>
</dbReference>
<gene>
    <name evidence="2" type="ORF">BINO364_LOCUS4895</name>
</gene>
<evidence type="ECO:0000256" key="1">
    <source>
        <dbReference type="SAM" id="MobiDB-lite"/>
    </source>
</evidence>
<feature type="compositionally biased region" description="Basic and acidic residues" evidence="1">
    <location>
        <begin position="24"/>
        <end position="36"/>
    </location>
</feature>
<accession>A0A8J9V1Q1</accession>
<proteinExistence type="predicted"/>
<dbReference type="AlphaFoldDB" id="A0A8J9V1Q1"/>
<evidence type="ECO:0000313" key="3">
    <source>
        <dbReference type="Proteomes" id="UP000838878"/>
    </source>
</evidence>
<keyword evidence="3" id="KW-1185">Reference proteome</keyword>
<reference evidence="2" key="1">
    <citation type="submission" date="2021-12" db="EMBL/GenBank/DDBJ databases">
        <authorList>
            <person name="Martin H S."/>
        </authorList>
    </citation>
    <scope>NUCLEOTIDE SEQUENCE</scope>
</reference>